<dbReference type="EMBL" id="CP063144">
    <property type="protein sequence ID" value="QOR94241.1"/>
    <property type="molecule type" value="Genomic_DNA"/>
</dbReference>
<dbReference type="RefSeq" id="WP_193436042.1">
    <property type="nucleotide sequence ID" value="NZ_CP063144.1"/>
</dbReference>
<dbReference type="KEGG" id="tcs:IMZ38_06380"/>
<reference evidence="1 2" key="1">
    <citation type="submission" date="2020-10" db="EMBL/GenBank/DDBJ databases">
        <title>Complete genome sequence of Thermosphaera aggregans strain 3507.</title>
        <authorList>
            <person name="Zayulina K.S."/>
            <person name="Elcheninov A.G."/>
            <person name="Toshchakov S.V."/>
            <person name="Kublanov I.V."/>
            <person name="Kochetkova T.V."/>
        </authorList>
    </citation>
    <scope>NUCLEOTIDE SEQUENCE [LARGE SCALE GENOMIC DNA]</scope>
    <source>
        <strain evidence="1 2">3507</strain>
    </source>
</reference>
<dbReference type="OrthoDB" id="379053at2157"/>
<dbReference type="Proteomes" id="UP000593766">
    <property type="component" value="Chromosome"/>
</dbReference>
<sequence>MMVMMEAEKNVCEASYYLNGFRDHVVSCGEVVIKGFVDADLIIGRDVVILGGGRITLLAGENCFLMPIKNPLLVEKAYCINLVSIGGRGHVWISELNTRRAYLFKTHVQTLTTEEAWLSRLANVKTLSKASRIVFTSPHAYIENIISKEISTVYTYKPYHDLSSVEEKEELG</sequence>
<dbReference type="AlphaFoldDB" id="A0A7M1UPW4"/>
<organism evidence="1 2">
    <name type="scientific">Thermosphaera chiliense</name>
    <dbReference type="NCBI Taxonomy" id="3402707"/>
    <lineage>
        <taxon>Archaea</taxon>
        <taxon>Thermoproteota</taxon>
        <taxon>Thermoprotei</taxon>
        <taxon>Desulfurococcales</taxon>
        <taxon>Desulfurococcaceae</taxon>
        <taxon>Thermosphaera</taxon>
    </lineage>
</organism>
<dbReference type="GeneID" id="59455028"/>
<accession>A0A7M1UPW4</accession>
<protein>
    <submittedName>
        <fullName evidence="1">Uncharacterized protein</fullName>
    </submittedName>
</protein>
<evidence type="ECO:0000313" key="1">
    <source>
        <dbReference type="EMBL" id="QOR94241.1"/>
    </source>
</evidence>
<keyword evidence="2" id="KW-1185">Reference proteome</keyword>
<name>A0A7M1UPW4_9CREN</name>
<proteinExistence type="predicted"/>
<evidence type="ECO:0000313" key="2">
    <source>
        <dbReference type="Proteomes" id="UP000593766"/>
    </source>
</evidence>
<gene>
    <name evidence="1" type="ORF">IMZ38_06380</name>
</gene>